<comment type="catalytic activity">
    <reaction evidence="13">
        <text>L-threonyl-[protein] + ATP = O-phospho-L-threonyl-[protein] + ADP + H(+)</text>
        <dbReference type="Rhea" id="RHEA:46608"/>
        <dbReference type="Rhea" id="RHEA-COMP:11060"/>
        <dbReference type="Rhea" id="RHEA-COMP:11605"/>
        <dbReference type="ChEBI" id="CHEBI:15378"/>
        <dbReference type="ChEBI" id="CHEBI:30013"/>
        <dbReference type="ChEBI" id="CHEBI:30616"/>
        <dbReference type="ChEBI" id="CHEBI:61977"/>
        <dbReference type="ChEBI" id="CHEBI:456216"/>
        <dbReference type="EC" id="2.7.11.1"/>
    </reaction>
</comment>
<gene>
    <name evidence="17" type="ORF">CEP52_009889</name>
</gene>
<evidence type="ECO:0000256" key="7">
    <source>
        <dbReference type="ARBA" id="ARBA00022679"/>
    </source>
</evidence>
<dbReference type="AlphaFoldDB" id="A0A428TB11"/>
<dbReference type="Gene3D" id="3.30.200.20">
    <property type="entry name" value="Phosphorylase Kinase, domain 1"/>
    <property type="match status" value="1"/>
</dbReference>
<evidence type="ECO:0000259" key="16">
    <source>
        <dbReference type="PROSITE" id="PS50011"/>
    </source>
</evidence>
<protein>
    <recommendedName>
        <fullName evidence="5">EKC/KEOPS complex subunit BUD32</fullName>
        <ecNumber evidence="3">2.7.11.1</ecNumber>
    </recommendedName>
    <alternativeName>
        <fullName evidence="11 12">Atypical Serine/threonine protein kinase BUD32</fullName>
    </alternativeName>
    <alternativeName>
        <fullName evidence="4">EKC/KEOPS complex subunit bud32</fullName>
    </alternativeName>
</protein>
<dbReference type="PANTHER" id="PTHR45646">
    <property type="entry name" value="SERINE/THREONINE-PROTEIN KINASE DOA-RELATED"/>
    <property type="match status" value="1"/>
</dbReference>
<evidence type="ECO:0000256" key="15">
    <source>
        <dbReference type="PROSITE-ProRule" id="PRU10141"/>
    </source>
</evidence>
<dbReference type="STRING" id="1325735.A0A428TB11"/>
<evidence type="ECO:0000256" key="6">
    <source>
        <dbReference type="ARBA" id="ARBA00022527"/>
    </source>
</evidence>
<keyword evidence="7" id="KW-0808">Transferase</keyword>
<sequence length="490" mass="54877">MSSIEDDDDSSRSFRFLLPNVGDTEEVERYESGGFHPVHLGDLFDEGRYRVVHKLGAGGFATIWLARDLLESSWVALKIVLAEESQSVEASATLAHNIVPESFHDSRFVTYERYFHIEGPNGRHLCLVLPVLGPSAYRVSHYLESRIQPRLARNVALQAAEALADLHSRGLCHGDLTPANIMFRIKDFDHVSEDEIYDLLGRPETGPLETESGEPAGPEAPGYIVKTLDFLKARRPIISEAICLIDFDNAFLASSPPEKLLPTPVEYLAPEVAAGLSGGKASDIWALGCSILRLRSGEGLFSAYDIGSPVDLLVAIHRFLGKMPTAWGNPVFDSEGRPRKTFSKGVQLSGLTDQVTERQSIEGWIKKIFDQPGTGPYRPKDQVSNTEEHPFYNPHEVSHASFYAWKFWEPSAINFRGKYFRGYNHEWHALVDELPKISNEEAGLLFDLISKILVYEPTERSAAREILDHPWFHIDDVSEHVVDKELKGEV</sequence>
<dbReference type="GO" id="GO:0004674">
    <property type="term" value="F:protein serine/threonine kinase activity"/>
    <property type="evidence" value="ECO:0007669"/>
    <property type="project" value="UniProtKB-KW"/>
</dbReference>
<evidence type="ECO:0000256" key="14">
    <source>
        <dbReference type="ARBA" id="ARBA00048679"/>
    </source>
</evidence>
<comment type="subunit">
    <text evidence="2">Component of the EKC/KEOPS complex composed of at least BUD32, CGI121, GON7, KAE1 and PCC1; the whole complex dimerizes.</text>
</comment>
<evidence type="ECO:0000256" key="10">
    <source>
        <dbReference type="ARBA" id="ARBA00022840"/>
    </source>
</evidence>
<evidence type="ECO:0000256" key="9">
    <source>
        <dbReference type="ARBA" id="ARBA00022777"/>
    </source>
</evidence>
<evidence type="ECO:0000256" key="8">
    <source>
        <dbReference type="ARBA" id="ARBA00022741"/>
    </source>
</evidence>
<proteinExistence type="predicted"/>
<dbReference type="InterPro" id="IPR000719">
    <property type="entry name" value="Prot_kinase_dom"/>
</dbReference>
<dbReference type="InterPro" id="IPR008266">
    <property type="entry name" value="Tyr_kinase_AS"/>
</dbReference>
<keyword evidence="8 15" id="KW-0547">Nucleotide-binding</keyword>
<dbReference type="PROSITE" id="PS00109">
    <property type="entry name" value="PROTEIN_KINASE_TYR"/>
    <property type="match status" value="1"/>
</dbReference>
<dbReference type="PANTHER" id="PTHR45646:SF11">
    <property type="entry name" value="SERINE_THREONINE-PROTEIN KINASE DOA"/>
    <property type="match status" value="1"/>
</dbReference>
<dbReference type="InterPro" id="IPR051175">
    <property type="entry name" value="CLK_kinases"/>
</dbReference>
<comment type="catalytic activity">
    <reaction evidence="14">
        <text>L-seryl-[protein] + ATP = O-phospho-L-seryl-[protein] + ADP + H(+)</text>
        <dbReference type="Rhea" id="RHEA:17989"/>
        <dbReference type="Rhea" id="RHEA-COMP:9863"/>
        <dbReference type="Rhea" id="RHEA-COMP:11604"/>
        <dbReference type="ChEBI" id="CHEBI:15378"/>
        <dbReference type="ChEBI" id="CHEBI:29999"/>
        <dbReference type="ChEBI" id="CHEBI:30616"/>
        <dbReference type="ChEBI" id="CHEBI:83421"/>
        <dbReference type="ChEBI" id="CHEBI:456216"/>
        <dbReference type="EC" id="2.7.11.1"/>
    </reaction>
</comment>
<evidence type="ECO:0000256" key="2">
    <source>
        <dbReference type="ARBA" id="ARBA00011534"/>
    </source>
</evidence>
<dbReference type="Gene3D" id="1.10.510.10">
    <property type="entry name" value="Transferase(Phosphotransferase) domain 1"/>
    <property type="match status" value="1"/>
</dbReference>
<reference evidence="17 18" key="1">
    <citation type="submission" date="2017-06" db="EMBL/GenBank/DDBJ databases">
        <title>Comparative genomic analysis of Ambrosia Fusariam Clade fungi.</title>
        <authorList>
            <person name="Stajich J.E."/>
            <person name="Carrillo J."/>
            <person name="Kijimoto T."/>
            <person name="Eskalen A."/>
            <person name="O'Donnell K."/>
            <person name="Kasson M."/>
        </authorList>
    </citation>
    <scope>NUCLEOTIDE SEQUENCE [LARGE SCALE GENOMIC DNA]</scope>
    <source>
        <strain evidence="17 18">NRRL62579</strain>
    </source>
</reference>
<dbReference type="GO" id="GO:0005524">
    <property type="term" value="F:ATP binding"/>
    <property type="evidence" value="ECO:0007669"/>
    <property type="project" value="UniProtKB-UniRule"/>
</dbReference>
<keyword evidence="10 15" id="KW-0067">ATP-binding</keyword>
<organism evidence="17 18">
    <name type="scientific">Fusarium oligoseptatum</name>
    <dbReference type="NCBI Taxonomy" id="2604345"/>
    <lineage>
        <taxon>Eukaryota</taxon>
        <taxon>Fungi</taxon>
        <taxon>Dikarya</taxon>
        <taxon>Ascomycota</taxon>
        <taxon>Pezizomycotina</taxon>
        <taxon>Sordariomycetes</taxon>
        <taxon>Hypocreomycetidae</taxon>
        <taxon>Hypocreales</taxon>
        <taxon>Nectriaceae</taxon>
        <taxon>Fusarium</taxon>
        <taxon>Fusarium solani species complex</taxon>
    </lineage>
</organism>
<dbReference type="InterPro" id="IPR017441">
    <property type="entry name" value="Protein_kinase_ATP_BS"/>
</dbReference>
<name>A0A428TB11_9HYPO</name>
<dbReference type="PROSITE" id="PS50011">
    <property type="entry name" value="PROTEIN_KINASE_DOM"/>
    <property type="match status" value="1"/>
</dbReference>
<evidence type="ECO:0000256" key="5">
    <source>
        <dbReference type="ARBA" id="ARBA00019973"/>
    </source>
</evidence>
<evidence type="ECO:0000256" key="4">
    <source>
        <dbReference type="ARBA" id="ARBA00013948"/>
    </source>
</evidence>
<evidence type="ECO:0000313" key="17">
    <source>
        <dbReference type="EMBL" id="RSL99216.1"/>
    </source>
</evidence>
<dbReference type="Pfam" id="PF00069">
    <property type="entry name" value="Pkinase"/>
    <property type="match status" value="1"/>
</dbReference>
<evidence type="ECO:0000256" key="11">
    <source>
        <dbReference type="ARBA" id="ARBA00030980"/>
    </source>
</evidence>
<feature type="domain" description="Protein kinase" evidence="16">
    <location>
        <begin position="49"/>
        <end position="472"/>
    </location>
</feature>
<evidence type="ECO:0000256" key="12">
    <source>
        <dbReference type="ARBA" id="ARBA00033194"/>
    </source>
</evidence>
<dbReference type="GO" id="GO:0005634">
    <property type="term" value="C:nucleus"/>
    <property type="evidence" value="ECO:0007669"/>
    <property type="project" value="TreeGrafter"/>
</dbReference>
<dbReference type="PROSITE" id="PS00107">
    <property type="entry name" value="PROTEIN_KINASE_ATP"/>
    <property type="match status" value="1"/>
</dbReference>
<dbReference type="GO" id="GO:0043484">
    <property type="term" value="P:regulation of RNA splicing"/>
    <property type="evidence" value="ECO:0007669"/>
    <property type="project" value="TreeGrafter"/>
</dbReference>
<dbReference type="SMART" id="SM00220">
    <property type="entry name" value="S_TKc"/>
    <property type="match status" value="1"/>
</dbReference>
<evidence type="ECO:0000256" key="13">
    <source>
        <dbReference type="ARBA" id="ARBA00047899"/>
    </source>
</evidence>
<keyword evidence="9" id="KW-0418">Kinase</keyword>
<dbReference type="Proteomes" id="UP000287144">
    <property type="component" value="Unassembled WGS sequence"/>
</dbReference>
<keyword evidence="18" id="KW-1185">Reference proteome</keyword>
<dbReference type="EC" id="2.7.11.1" evidence="3"/>
<comment type="caution">
    <text evidence="17">The sequence shown here is derived from an EMBL/GenBank/DDBJ whole genome shotgun (WGS) entry which is preliminary data.</text>
</comment>
<feature type="binding site" evidence="15">
    <location>
        <position position="78"/>
    </location>
    <ligand>
        <name>ATP</name>
        <dbReference type="ChEBI" id="CHEBI:30616"/>
    </ligand>
</feature>
<evidence type="ECO:0000256" key="1">
    <source>
        <dbReference type="ARBA" id="ARBA00003747"/>
    </source>
</evidence>
<accession>A0A428TB11</accession>
<dbReference type="InterPro" id="IPR011009">
    <property type="entry name" value="Kinase-like_dom_sf"/>
</dbReference>
<dbReference type="SUPFAM" id="SSF56112">
    <property type="entry name" value="Protein kinase-like (PK-like)"/>
    <property type="match status" value="1"/>
</dbReference>
<dbReference type="EMBL" id="NKCK01000107">
    <property type="protein sequence ID" value="RSL99216.1"/>
    <property type="molecule type" value="Genomic_DNA"/>
</dbReference>
<keyword evidence="6" id="KW-0723">Serine/threonine-protein kinase</keyword>
<evidence type="ECO:0000256" key="3">
    <source>
        <dbReference type="ARBA" id="ARBA00012513"/>
    </source>
</evidence>
<evidence type="ECO:0000313" key="18">
    <source>
        <dbReference type="Proteomes" id="UP000287144"/>
    </source>
</evidence>
<comment type="function">
    <text evidence="1">Component of the EKC/KEOPS complex that is required for the formation of a threonylcarbamoyl group on adenosine at position 37 (t(6)A37) in tRNAs that read codons beginning with adenine. The complex is probably involved in the transfer of the threonylcarbamoyl moiety of threonylcarbamoyl-AMP (TC-AMP) to the N6 group of A37. BUD32 has ATPase activity in the context of the EKC/KEOPS complex and likely plays a supporting role to the catalytic subunit KAE1. The EKC/KEOPS complex also promotes both telomere uncapping and telomere elongation. The complex is required for efficient recruitment of transcriptional coactivators.</text>
</comment>